<evidence type="ECO:0000313" key="4">
    <source>
        <dbReference type="Proteomes" id="UP000244855"/>
    </source>
</evidence>
<protein>
    <submittedName>
        <fullName evidence="3">HET-domain-containing protein</fullName>
    </submittedName>
</protein>
<dbReference type="Pfam" id="PF26640">
    <property type="entry name" value="DUF8212"/>
    <property type="match status" value="1"/>
</dbReference>
<dbReference type="PANTHER" id="PTHR10622">
    <property type="entry name" value="HET DOMAIN-CONTAINING PROTEIN"/>
    <property type="match status" value="1"/>
</dbReference>
<evidence type="ECO:0000259" key="2">
    <source>
        <dbReference type="Pfam" id="PF26640"/>
    </source>
</evidence>
<feature type="domain" description="Heterokaryon incompatibility" evidence="1">
    <location>
        <begin position="22"/>
        <end position="120"/>
    </location>
</feature>
<reference evidence="3 4" key="1">
    <citation type="journal article" date="2018" name="Sci. Rep.">
        <title>Comparative genomics provides insights into the lifestyle and reveals functional heterogeneity of dark septate endophytic fungi.</title>
        <authorList>
            <person name="Knapp D.G."/>
            <person name="Nemeth J.B."/>
            <person name="Barry K."/>
            <person name="Hainaut M."/>
            <person name="Henrissat B."/>
            <person name="Johnson J."/>
            <person name="Kuo A."/>
            <person name="Lim J.H.P."/>
            <person name="Lipzen A."/>
            <person name="Nolan M."/>
            <person name="Ohm R.A."/>
            <person name="Tamas L."/>
            <person name="Grigoriev I.V."/>
            <person name="Spatafora J.W."/>
            <person name="Nagy L.G."/>
            <person name="Kovacs G.M."/>
        </authorList>
    </citation>
    <scope>NUCLEOTIDE SEQUENCE [LARGE SCALE GENOMIC DNA]</scope>
    <source>
        <strain evidence="3 4">DSE2036</strain>
    </source>
</reference>
<accession>A0A2V1DYD3</accession>
<dbReference type="AlphaFoldDB" id="A0A2V1DYD3"/>
<dbReference type="STRING" id="97972.A0A2V1DYD3"/>
<feature type="domain" description="DUF8212" evidence="2">
    <location>
        <begin position="242"/>
        <end position="269"/>
    </location>
</feature>
<dbReference type="Proteomes" id="UP000244855">
    <property type="component" value="Unassembled WGS sequence"/>
</dbReference>
<evidence type="ECO:0000313" key="3">
    <source>
        <dbReference type="EMBL" id="PVI01880.1"/>
    </source>
</evidence>
<keyword evidence="4" id="KW-1185">Reference proteome</keyword>
<proteinExistence type="predicted"/>
<gene>
    <name evidence="3" type="ORF">DM02DRAFT_613321</name>
</gene>
<dbReference type="EMBL" id="KZ805350">
    <property type="protein sequence ID" value="PVI01880.1"/>
    <property type="molecule type" value="Genomic_DNA"/>
</dbReference>
<dbReference type="OrthoDB" id="674604at2759"/>
<dbReference type="PANTHER" id="PTHR10622:SF10">
    <property type="entry name" value="HET DOMAIN-CONTAINING PROTEIN"/>
    <property type="match status" value="1"/>
</dbReference>
<dbReference type="Pfam" id="PF06985">
    <property type="entry name" value="HET"/>
    <property type="match status" value="1"/>
</dbReference>
<sequence length="586" mass="67184">MRLLHTRHQVFKSFEGDSVPPYAILSHTWGSEEVTYQDAIAMIQRRNEDRDAAHEKKGFLKINLTCNQANYDGLEWVWIDTCNIDKTSSSELSEAINSMFQWYRRAAICYVYLEDINYEELEPSEGVVRQRVEVLRKARWFYRGWTLQELLASERIYFFGAAPENDQWLFIGSKESESKYLETITGIDRSVLDDPDLLPTVSVARRMSWAARRQTTRSEDIAYCLLGVFQVNMPLLYGEGANAFIRLQEEIIKNTEDESLFAWVQTEESQLNDGILATHPRAFIQSSKIVPYASKLEPYAMTNRGLRIEARTIPIDGLSIFCVLHCRYEDSYESSVAIPLQMDPSTGRYRRLRNKTLDGIRYDMATNASFASVKTIYIHKWAFFPKRKIRFCYLRECPQAQGFNFEAAIARNIEQDKSTKNAPGKSTIPWSMQHRALIASTADNGYFSALRFSRKGPSDHWSNIDSFIALLALPNKLEERQYFGARPGVFLTALPQAPDRSDLQLPLETGFKRITSCKSTLDVEDGTIIANLSKENKFGEDSFALDILFEPSMKQEDPAQAPPEVRIFDPQDDDITVRPILRAFGI</sequence>
<dbReference type="InterPro" id="IPR010730">
    <property type="entry name" value="HET"/>
</dbReference>
<dbReference type="InterPro" id="IPR058525">
    <property type="entry name" value="DUF8212"/>
</dbReference>
<organism evidence="3 4">
    <name type="scientific">Periconia macrospinosa</name>
    <dbReference type="NCBI Taxonomy" id="97972"/>
    <lineage>
        <taxon>Eukaryota</taxon>
        <taxon>Fungi</taxon>
        <taxon>Dikarya</taxon>
        <taxon>Ascomycota</taxon>
        <taxon>Pezizomycotina</taxon>
        <taxon>Dothideomycetes</taxon>
        <taxon>Pleosporomycetidae</taxon>
        <taxon>Pleosporales</taxon>
        <taxon>Massarineae</taxon>
        <taxon>Periconiaceae</taxon>
        <taxon>Periconia</taxon>
    </lineage>
</organism>
<evidence type="ECO:0000259" key="1">
    <source>
        <dbReference type="Pfam" id="PF06985"/>
    </source>
</evidence>
<name>A0A2V1DYD3_9PLEO</name>